<organism evidence="2 3">
    <name type="scientific">Actinoplanes missouriensis (strain ATCC 14538 / DSM 43046 / CBS 188.64 / JCM 3121 / NBRC 102363 / NCIMB 12654 / NRRL B-3342 / UNCC 431)</name>
    <dbReference type="NCBI Taxonomy" id="512565"/>
    <lineage>
        <taxon>Bacteria</taxon>
        <taxon>Bacillati</taxon>
        <taxon>Actinomycetota</taxon>
        <taxon>Actinomycetes</taxon>
        <taxon>Micromonosporales</taxon>
        <taxon>Micromonosporaceae</taxon>
        <taxon>Actinoplanes</taxon>
    </lineage>
</organism>
<evidence type="ECO:0000256" key="1">
    <source>
        <dbReference type="SAM" id="MobiDB-lite"/>
    </source>
</evidence>
<dbReference type="Proteomes" id="UP000007882">
    <property type="component" value="Chromosome"/>
</dbReference>
<evidence type="ECO:0000313" key="3">
    <source>
        <dbReference type="Proteomes" id="UP000007882"/>
    </source>
</evidence>
<dbReference type="HOGENOM" id="CLU_106671_1_0_11"/>
<feature type="compositionally biased region" description="Low complexity" evidence="1">
    <location>
        <begin position="102"/>
        <end position="114"/>
    </location>
</feature>
<dbReference type="EMBL" id="AP012319">
    <property type="protein sequence ID" value="BAL90089.1"/>
    <property type="molecule type" value="Genomic_DNA"/>
</dbReference>
<feature type="region of interest" description="Disordered" evidence="1">
    <location>
        <begin position="83"/>
        <end position="114"/>
    </location>
</feature>
<sequence length="181" mass="17971">MRTSAVNRMNDETAVIPAVGDDHDGLSKELAAAAPKRWWNRGTVGLGVAALLMGGFLGGVQVQKQWGAETAAAGAFPGGGNRGGFPSGLSASGAPGGFGQNAEQGTEAGTGTTGKVKLVNGKTIYIETEDGSTVTVKTDGGTTVATAKKGKLSDVKAGDSVTVEGETATDGSVTATSVTKK</sequence>
<gene>
    <name evidence="2" type="ordered locus">AMIS_48690</name>
</gene>
<dbReference type="AlphaFoldDB" id="I0HAQ2"/>
<name>I0HAQ2_ACTM4</name>
<feature type="region of interest" description="Disordered" evidence="1">
    <location>
        <begin position="159"/>
        <end position="181"/>
    </location>
</feature>
<dbReference type="PATRIC" id="fig|512565.3.peg.4856"/>
<protein>
    <recommendedName>
        <fullName evidence="4">DUF5666 domain-containing protein</fullName>
    </recommendedName>
</protein>
<dbReference type="eggNOG" id="ENOG50339ZB">
    <property type="taxonomic scope" value="Bacteria"/>
</dbReference>
<accession>I0HAQ2</accession>
<keyword evidence="3" id="KW-1185">Reference proteome</keyword>
<dbReference type="KEGG" id="ams:AMIS_48690"/>
<proteinExistence type="predicted"/>
<reference evidence="2 3" key="1">
    <citation type="submission" date="2012-02" db="EMBL/GenBank/DDBJ databases">
        <title>Complete genome sequence of Actinoplanes missouriensis 431 (= NBRC 102363).</title>
        <authorList>
            <person name="Ohnishi Y."/>
            <person name="Ishikawa J."/>
            <person name="Sekine M."/>
            <person name="Hosoyama A."/>
            <person name="Harada T."/>
            <person name="Narita H."/>
            <person name="Hata T."/>
            <person name="Konno Y."/>
            <person name="Tutikane K."/>
            <person name="Fujita N."/>
            <person name="Horinouchi S."/>
            <person name="Hayakawa M."/>
        </authorList>
    </citation>
    <scope>NUCLEOTIDE SEQUENCE [LARGE SCALE GENOMIC DNA]</scope>
    <source>
        <strain evidence="3">ATCC 14538 / DSM 43046 / CBS 188.64 / JCM 3121 / NBRC 102363 / NCIMB 12654 / NRRL B-3342 / UNCC 431</strain>
    </source>
</reference>
<evidence type="ECO:0008006" key="4">
    <source>
        <dbReference type="Google" id="ProtNLM"/>
    </source>
</evidence>
<evidence type="ECO:0000313" key="2">
    <source>
        <dbReference type="EMBL" id="BAL90089.1"/>
    </source>
</evidence>
<feature type="compositionally biased region" description="Polar residues" evidence="1">
    <location>
        <begin position="169"/>
        <end position="181"/>
    </location>
</feature>
<dbReference type="STRING" id="512565.AMIS_48690"/>